<protein>
    <submittedName>
        <fullName evidence="1">Uncharacterized protein</fullName>
    </submittedName>
</protein>
<evidence type="ECO:0000313" key="1">
    <source>
        <dbReference type="EMBL" id="KAK7372862.1"/>
    </source>
</evidence>
<organism evidence="1 2">
    <name type="scientific">Phaseolus coccineus</name>
    <name type="common">Scarlet runner bean</name>
    <name type="synonym">Phaseolus multiflorus</name>
    <dbReference type="NCBI Taxonomy" id="3886"/>
    <lineage>
        <taxon>Eukaryota</taxon>
        <taxon>Viridiplantae</taxon>
        <taxon>Streptophyta</taxon>
        <taxon>Embryophyta</taxon>
        <taxon>Tracheophyta</taxon>
        <taxon>Spermatophyta</taxon>
        <taxon>Magnoliopsida</taxon>
        <taxon>eudicotyledons</taxon>
        <taxon>Gunneridae</taxon>
        <taxon>Pentapetalae</taxon>
        <taxon>rosids</taxon>
        <taxon>fabids</taxon>
        <taxon>Fabales</taxon>
        <taxon>Fabaceae</taxon>
        <taxon>Papilionoideae</taxon>
        <taxon>50 kb inversion clade</taxon>
        <taxon>NPAAA clade</taxon>
        <taxon>indigoferoid/millettioid clade</taxon>
        <taxon>Phaseoleae</taxon>
        <taxon>Phaseolus</taxon>
    </lineage>
</organism>
<dbReference type="Proteomes" id="UP001374584">
    <property type="component" value="Unassembled WGS sequence"/>
</dbReference>
<sequence>MRKKKTRRHHPPTLSRVKLEEVLKFQQHVGENLVQESIADNDEVLEVLAVSKVVGDVAEDVGVGGD</sequence>
<reference evidence="1 2" key="1">
    <citation type="submission" date="2024-01" db="EMBL/GenBank/DDBJ databases">
        <title>The genomes of 5 underutilized Papilionoideae crops provide insights into root nodulation and disease resistanc.</title>
        <authorList>
            <person name="Jiang F."/>
        </authorList>
    </citation>
    <scope>NUCLEOTIDE SEQUENCE [LARGE SCALE GENOMIC DNA]</scope>
    <source>
        <strain evidence="1">JINMINGXINNONG_FW02</strain>
        <tissue evidence="1">Leaves</tissue>
    </source>
</reference>
<accession>A0AAN9NLA6</accession>
<evidence type="ECO:0000313" key="2">
    <source>
        <dbReference type="Proteomes" id="UP001374584"/>
    </source>
</evidence>
<dbReference type="AlphaFoldDB" id="A0AAN9NLA6"/>
<dbReference type="EMBL" id="JAYMYR010000003">
    <property type="protein sequence ID" value="KAK7372862.1"/>
    <property type="molecule type" value="Genomic_DNA"/>
</dbReference>
<proteinExistence type="predicted"/>
<gene>
    <name evidence="1" type="ORF">VNO80_06251</name>
</gene>
<name>A0AAN9NLA6_PHACN</name>
<keyword evidence="2" id="KW-1185">Reference proteome</keyword>
<comment type="caution">
    <text evidence="1">The sequence shown here is derived from an EMBL/GenBank/DDBJ whole genome shotgun (WGS) entry which is preliminary data.</text>
</comment>